<sequence length="181" mass="20301">MGSTDYQILDSLFLCFKDQFIDLMGLQIGAFCNGKLLGACLNNDLYSKVPLNHPFSDLNLPLIKATYSVQVTLEASGIIHQGESGRYFQNLFVTIDPSLKSKGVTPRMLEMVTQLAQQAGFKQSYIECTNQAMLRVGVKCGFQNMGEFRYDEYEDENGKKIFAKVGKEYGGACTMLIKRYL</sequence>
<dbReference type="Proteomes" id="UP000785679">
    <property type="component" value="Unassembled WGS sequence"/>
</dbReference>
<evidence type="ECO:0000313" key="1">
    <source>
        <dbReference type="EMBL" id="TNV81636.1"/>
    </source>
</evidence>
<dbReference type="InterPro" id="IPR016181">
    <property type="entry name" value="Acyl_CoA_acyltransferase"/>
</dbReference>
<comment type="caution">
    <text evidence="1">The sequence shown here is derived from an EMBL/GenBank/DDBJ whole genome shotgun (WGS) entry which is preliminary data.</text>
</comment>
<name>A0A8J8T4W2_HALGN</name>
<dbReference type="AlphaFoldDB" id="A0A8J8T4W2"/>
<dbReference type="SUPFAM" id="SSF55729">
    <property type="entry name" value="Acyl-CoA N-acyltransferases (Nat)"/>
    <property type="match status" value="1"/>
</dbReference>
<dbReference type="OrthoDB" id="41532at2759"/>
<gene>
    <name evidence="1" type="ORF">FGO68_gene6867</name>
</gene>
<accession>A0A8J8T4W2</accession>
<protein>
    <recommendedName>
        <fullName evidence="3">N-acetyltransferase domain-containing protein</fullName>
    </recommendedName>
</protein>
<reference evidence="1" key="1">
    <citation type="submission" date="2019-06" db="EMBL/GenBank/DDBJ databases">
        <authorList>
            <person name="Zheng W."/>
        </authorList>
    </citation>
    <scope>NUCLEOTIDE SEQUENCE</scope>
    <source>
        <strain evidence="1">QDHG01</strain>
    </source>
</reference>
<dbReference type="Gene3D" id="3.40.630.30">
    <property type="match status" value="1"/>
</dbReference>
<keyword evidence="2" id="KW-1185">Reference proteome</keyword>
<evidence type="ECO:0008006" key="3">
    <source>
        <dbReference type="Google" id="ProtNLM"/>
    </source>
</evidence>
<proteinExistence type="predicted"/>
<dbReference type="EMBL" id="RRYP01005901">
    <property type="protein sequence ID" value="TNV81636.1"/>
    <property type="molecule type" value="Genomic_DNA"/>
</dbReference>
<evidence type="ECO:0000313" key="2">
    <source>
        <dbReference type="Proteomes" id="UP000785679"/>
    </source>
</evidence>
<organism evidence="1 2">
    <name type="scientific">Halteria grandinella</name>
    <dbReference type="NCBI Taxonomy" id="5974"/>
    <lineage>
        <taxon>Eukaryota</taxon>
        <taxon>Sar</taxon>
        <taxon>Alveolata</taxon>
        <taxon>Ciliophora</taxon>
        <taxon>Intramacronucleata</taxon>
        <taxon>Spirotrichea</taxon>
        <taxon>Stichotrichia</taxon>
        <taxon>Sporadotrichida</taxon>
        <taxon>Halteriidae</taxon>
        <taxon>Halteria</taxon>
    </lineage>
</organism>